<dbReference type="CDD" id="cd00212">
    <property type="entry name" value="PTS_IIB_glc"/>
    <property type="match status" value="1"/>
</dbReference>
<sequence length="471" mass="51436">MKTLLFHRVQRMGKALMVPVAVLPIAGLLIGLGSSPIPHMPPLLGILLLNCGKAVFEFLPIMFAIAVALTFSDQDGTAALAAVIGYGTKLAAMAAMATHYGWQTQSILGFDSLDTGVLGGVIIGIMTSWVYRHFHQIELPALFAFFSGRRFVPLVNVVAGMMVGIVMALLWPLLQAMLDQFSDWAVYQSPMLAWWVYGTVERLLVPLGFHHIWNLPFFYEIGTYVTLDGQEINGEVSRFIAGDPNAGYLAGGYLIKMFGLPAAALAIWRCSDPKLRSQTGSIMLSAALTSWLTGVTEPIEFAFLFVSPVLFLVHAVLTGSAYVVAIFFEIHHGTVFSQGLLDFILYYQLAYNLQPLLLLGPLYAVIYFVVFRAVIVRFNLPTPGRGSRHSNLKQDIEVDAILAALGGPTNVKNVDACLTRLRLALYEPAQLDREALLELGAKGVLNHGEGVQIVLGSQAASISEQLRQLVR</sequence>
<feature type="domain" description="PTS EIIC type-1" evidence="14">
    <location>
        <begin position="3"/>
        <end position="387"/>
    </location>
</feature>
<dbReference type="RefSeq" id="WP_168660660.1">
    <property type="nucleotide sequence ID" value="NZ_CP051180.1"/>
</dbReference>
<feature type="transmembrane region" description="Helical" evidence="12">
    <location>
        <begin position="246"/>
        <end position="268"/>
    </location>
</feature>
<proteinExistence type="predicted"/>
<dbReference type="KEGG" id="fes:HER31_11210"/>
<dbReference type="PROSITE" id="PS01035">
    <property type="entry name" value="PTS_EIIB_TYPE_1_CYS"/>
    <property type="match status" value="1"/>
</dbReference>
<feature type="transmembrane region" description="Helical" evidence="12">
    <location>
        <begin position="280"/>
        <end position="296"/>
    </location>
</feature>
<keyword evidence="8" id="KW-0418">Kinase</keyword>
<dbReference type="AlphaFoldDB" id="A0A6H1UFM2"/>
<evidence type="ECO:0000256" key="7">
    <source>
        <dbReference type="ARBA" id="ARBA00022692"/>
    </source>
</evidence>
<feature type="transmembrane region" description="Helical" evidence="12">
    <location>
        <begin position="151"/>
        <end position="174"/>
    </location>
</feature>
<evidence type="ECO:0000313" key="16">
    <source>
        <dbReference type="Proteomes" id="UP000501602"/>
    </source>
</evidence>
<name>A0A6H1UFM2_9GAMM</name>
<organism evidence="15 16">
    <name type="scientific">Ferrimonas lipolytica</name>
    <dbReference type="NCBI Taxonomy" id="2724191"/>
    <lineage>
        <taxon>Bacteria</taxon>
        <taxon>Pseudomonadati</taxon>
        <taxon>Pseudomonadota</taxon>
        <taxon>Gammaproteobacteria</taxon>
        <taxon>Alteromonadales</taxon>
        <taxon>Ferrimonadaceae</taxon>
        <taxon>Ferrimonas</taxon>
    </lineage>
</organism>
<keyword evidence="5" id="KW-0808">Transferase</keyword>
<dbReference type="GO" id="GO:0008982">
    <property type="term" value="F:protein-N(PI)-phosphohistidine-sugar phosphotransferase activity"/>
    <property type="evidence" value="ECO:0007669"/>
    <property type="project" value="InterPro"/>
</dbReference>
<protein>
    <submittedName>
        <fullName evidence="15">PTS transporter subunit EIIC</fullName>
    </submittedName>
</protein>
<dbReference type="GO" id="GO:0016301">
    <property type="term" value="F:kinase activity"/>
    <property type="evidence" value="ECO:0007669"/>
    <property type="project" value="UniProtKB-KW"/>
</dbReference>
<dbReference type="GO" id="GO:0090564">
    <property type="term" value="F:protein-phosphocysteine-glucose phosphotransferase system transporter activity"/>
    <property type="evidence" value="ECO:0007669"/>
    <property type="project" value="TreeGrafter"/>
</dbReference>
<keyword evidence="3" id="KW-1003">Cell membrane</keyword>
<comment type="subcellular location">
    <subcellularLocation>
        <location evidence="1">Cell membrane</location>
        <topology evidence="1">Multi-pass membrane protein</topology>
    </subcellularLocation>
</comment>
<dbReference type="GO" id="GO:0005886">
    <property type="term" value="C:plasma membrane"/>
    <property type="evidence" value="ECO:0007669"/>
    <property type="project" value="UniProtKB-SubCell"/>
</dbReference>
<evidence type="ECO:0000256" key="3">
    <source>
        <dbReference type="ARBA" id="ARBA00022475"/>
    </source>
</evidence>
<dbReference type="InterPro" id="IPR001996">
    <property type="entry name" value="PTS_IIB_1"/>
</dbReference>
<dbReference type="InterPro" id="IPR036878">
    <property type="entry name" value="Glu_permease_IIB"/>
</dbReference>
<feature type="active site" description="Phosphocysteine intermediate; for EIIB activity" evidence="11">
    <location>
        <position position="417"/>
    </location>
</feature>
<dbReference type="Pfam" id="PF00367">
    <property type="entry name" value="PTS_EIIB"/>
    <property type="match status" value="1"/>
</dbReference>
<evidence type="ECO:0000313" key="15">
    <source>
        <dbReference type="EMBL" id="QIZ77400.1"/>
    </source>
</evidence>
<evidence type="ECO:0000256" key="4">
    <source>
        <dbReference type="ARBA" id="ARBA00022597"/>
    </source>
</evidence>
<keyword evidence="4" id="KW-0762">Sugar transport</keyword>
<accession>A0A6H1UFM2</accession>
<evidence type="ECO:0000256" key="1">
    <source>
        <dbReference type="ARBA" id="ARBA00004651"/>
    </source>
</evidence>
<evidence type="ECO:0000256" key="5">
    <source>
        <dbReference type="ARBA" id="ARBA00022679"/>
    </source>
</evidence>
<dbReference type="PROSITE" id="PS51103">
    <property type="entry name" value="PTS_EIIC_TYPE_1"/>
    <property type="match status" value="1"/>
</dbReference>
<evidence type="ECO:0000256" key="9">
    <source>
        <dbReference type="ARBA" id="ARBA00022989"/>
    </source>
</evidence>
<dbReference type="GO" id="GO:1904659">
    <property type="term" value="P:D-glucose transmembrane transport"/>
    <property type="evidence" value="ECO:0007669"/>
    <property type="project" value="TreeGrafter"/>
</dbReference>
<dbReference type="Pfam" id="PF02378">
    <property type="entry name" value="PTS_EIIC"/>
    <property type="match status" value="1"/>
</dbReference>
<evidence type="ECO:0000256" key="6">
    <source>
        <dbReference type="ARBA" id="ARBA00022683"/>
    </source>
</evidence>
<dbReference type="InterPro" id="IPR013013">
    <property type="entry name" value="PTS_EIIC_1"/>
</dbReference>
<dbReference type="GO" id="GO:0009401">
    <property type="term" value="P:phosphoenolpyruvate-dependent sugar phosphotransferase system"/>
    <property type="evidence" value="ECO:0007669"/>
    <property type="project" value="UniProtKB-KW"/>
</dbReference>
<evidence type="ECO:0000256" key="2">
    <source>
        <dbReference type="ARBA" id="ARBA00022448"/>
    </source>
</evidence>
<dbReference type="NCBIfam" id="TIGR00826">
    <property type="entry name" value="EIIB_glc"/>
    <property type="match status" value="1"/>
</dbReference>
<keyword evidence="10 12" id="KW-0472">Membrane</keyword>
<dbReference type="Proteomes" id="UP000501602">
    <property type="component" value="Chromosome"/>
</dbReference>
<dbReference type="InterPro" id="IPR003352">
    <property type="entry name" value="PTS_EIIC"/>
</dbReference>
<evidence type="ECO:0000259" key="14">
    <source>
        <dbReference type="PROSITE" id="PS51103"/>
    </source>
</evidence>
<keyword evidence="7 12" id="KW-0812">Transmembrane</keyword>
<feature type="transmembrane region" description="Helical" evidence="12">
    <location>
        <begin position="302"/>
        <end position="328"/>
    </location>
</feature>
<dbReference type="SUPFAM" id="SSF55604">
    <property type="entry name" value="Glucose permease domain IIB"/>
    <property type="match status" value="1"/>
</dbReference>
<evidence type="ECO:0000259" key="13">
    <source>
        <dbReference type="PROSITE" id="PS51098"/>
    </source>
</evidence>
<evidence type="ECO:0000256" key="11">
    <source>
        <dbReference type="PROSITE-ProRule" id="PRU00421"/>
    </source>
</evidence>
<keyword evidence="6" id="KW-0598">Phosphotransferase system</keyword>
<reference evidence="15 16" key="1">
    <citation type="submission" date="2020-04" db="EMBL/GenBank/DDBJ databases">
        <title>Ferrimonas sp. S7 isolated from sea water.</title>
        <authorList>
            <person name="Bae S.S."/>
            <person name="Baek K."/>
        </authorList>
    </citation>
    <scope>NUCLEOTIDE SEQUENCE [LARGE SCALE GENOMIC DNA]</scope>
    <source>
        <strain evidence="15 16">S7</strain>
    </source>
</reference>
<dbReference type="EMBL" id="CP051180">
    <property type="protein sequence ID" value="QIZ77400.1"/>
    <property type="molecule type" value="Genomic_DNA"/>
</dbReference>
<dbReference type="PROSITE" id="PS51098">
    <property type="entry name" value="PTS_EIIB_TYPE_1"/>
    <property type="match status" value="1"/>
</dbReference>
<dbReference type="PANTHER" id="PTHR30009:SF20">
    <property type="entry name" value="PTS SYSTEM GLUCOSE-SPECIFIC EIICB COMPONENT-RELATED"/>
    <property type="match status" value="1"/>
</dbReference>
<feature type="transmembrane region" description="Helical" evidence="12">
    <location>
        <begin position="112"/>
        <end position="131"/>
    </location>
</feature>
<evidence type="ECO:0000256" key="8">
    <source>
        <dbReference type="ARBA" id="ARBA00022777"/>
    </source>
</evidence>
<feature type="transmembrane region" description="Helical" evidence="12">
    <location>
        <begin position="78"/>
        <end position="100"/>
    </location>
</feature>
<feature type="transmembrane region" description="Helical" evidence="12">
    <location>
        <begin position="44"/>
        <end position="71"/>
    </location>
</feature>
<dbReference type="InterPro" id="IPR050429">
    <property type="entry name" value="PTS_Glucose_EIICBA"/>
</dbReference>
<gene>
    <name evidence="15" type="ORF">HER31_11210</name>
</gene>
<feature type="transmembrane region" description="Helical" evidence="12">
    <location>
        <begin position="12"/>
        <end position="32"/>
    </location>
</feature>
<evidence type="ECO:0000256" key="10">
    <source>
        <dbReference type="ARBA" id="ARBA00023136"/>
    </source>
</evidence>
<feature type="transmembrane region" description="Helical" evidence="12">
    <location>
        <begin position="357"/>
        <end position="380"/>
    </location>
</feature>
<keyword evidence="16" id="KW-1185">Reference proteome</keyword>
<keyword evidence="9 12" id="KW-1133">Transmembrane helix</keyword>
<dbReference type="InterPro" id="IPR018113">
    <property type="entry name" value="PTrfase_EIIB_Cys"/>
</dbReference>
<dbReference type="Gene3D" id="3.30.1360.60">
    <property type="entry name" value="Glucose permease domain IIB"/>
    <property type="match status" value="1"/>
</dbReference>
<feature type="domain" description="PTS EIIB type-1" evidence="13">
    <location>
        <begin position="395"/>
        <end position="471"/>
    </location>
</feature>
<evidence type="ECO:0000256" key="12">
    <source>
        <dbReference type="SAM" id="Phobius"/>
    </source>
</evidence>
<keyword evidence="2" id="KW-0813">Transport</keyword>
<dbReference type="PANTHER" id="PTHR30009">
    <property type="entry name" value="CYTOCHROME C-TYPE SYNTHESIS PROTEIN AND PTS TRANSMEMBRANE COMPONENT"/>
    <property type="match status" value="1"/>
</dbReference>